<dbReference type="Gene3D" id="3.40.30.10">
    <property type="entry name" value="Glutaredoxin"/>
    <property type="match status" value="1"/>
</dbReference>
<dbReference type="Proteomes" id="UP000319663">
    <property type="component" value="Unassembled WGS sequence"/>
</dbReference>
<evidence type="ECO:0000313" key="7">
    <source>
        <dbReference type="Proteomes" id="UP000319663"/>
    </source>
</evidence>
<dbReference type="PANTHER" id="PTHR13274">
    <property type="entry name" value="MITOCHONDRIAL RIBOSOMAL PROTEIN S25"/>
    <property type="match status" value="1"/>
</dbReference>
<dbReference type="InterPro" id="IPR040049">
    <property type="entry name" value="Ribosomal_mS25/mL61"/>
</dbReference>
<proteinExistence type="predicted"/>
<dbReference type="GO" id="GO:0005739">
    <property type="term" value="C:mitochondrion"/>
    <property type="evidence" value="ECO:0007669"/>
    <property type="project" value="UniProtKB-SubCell"/>
</dbReference>
<dbReference type="SUPFAM" id="SSF52833">
    <property type="entry name" value="Thioredoxin-like"/>
    <property type="match status" value="1"/>
</dbReference>
<comment type="subcellular location">
    <subcellularLocation>
        <location evidence="1">Mitochondrion</location>
    </subcellularLocation>
</comment>
<gene>
    <name evidence="6" type="ORF">MPDQ_006905</name>
</gene>
<protein>
    <recommendedName>
        <fullName evidence="5">Ribosomal protein/NADH dehydrogenase domain-containing protein</fullName>
    </recommendedName>
</protein>
<evidence type="ECO:0000256" key="3">
    <source>
        <dbReference type="ARBA" id="ARBA00023128"/>
    </source>
</evidence>
<dbReference type="EMBL" id="VIFY01000066">
    <property type="protein sequence ID" value="TQB72311.1"/>
    <property type="molecule type" value="Genomic_DNA"/>
</dbReference>
<reference evidence="6 7" key="1">
    <citation type="submission" date="2019-06" db="EMBL/GenBank/DDBJ databases">
        <title>Wine fermentation using esterase from Monascus purpureus.</title>
        <authorList>
            <person name="Geng C."/>
            <person name="Zhang Y."/>
        </authorList>
    </citation>
    <scope>NUCLEOTIDE SEQUENCE [LARGE SCALE GENOMIC DNA]</scope>
    <source>
        <strain evidence="6">HQ1</strain>
    </source>
</reference>
<dbReference type="GO" id="GO:0003735">
    <property type="term" value="F:structural constituent of ribosome"/>
    <property type="evidence" value="ECO:0007669"/>
    <property type="project" value="InterPro"/>
</dbReference>
<dbReference type="Pfam" id="PF05047">
    <property type="entry name" value="L51_S25_CI-B8"/>
    <property type="match status" value="1"/>
</dbReference>
<evidence type="ECO:0000256" key="2">
    <source>
        <dbReference type="ARBA" id="ARBA00022980"/>
    </source>
</evidence>
<organism evidence="6 7">
    <name type="scientific">Monascus purpureus</name>
    <name type="common">Red mold</name>
    <name type="synonym">Monascus anka</name>
    <dbReference type="NCBI Taxonomy" id="5098"/>
    <lineage>
        <taxon>Eukaryota</taxon>
        <taxon>Fungi</taxon>
        <taxon>Dikarya</taxon>
        <taxon>Ascomycota</taxon>
        <taxon>Pezizomycotina</taxon>
        <taxon>Eurotiomycetes</taxon>
        <taxon>Eurotiomycetidae</taxon>
        <taxon>Eurotiales</taxon>
        <taxon>Aspergillaceae</taxon>
        <taxon>Monascus</taxon>
    </lineage>
</organism>
<evidence type="ECO:0000256" key="4">
    <source>
        <dbReference type="ARBA" id="ARBA00023274"/>
    </source>
</evidence>
<keyword evidence="3" id="KW-0496">Mitochondrion</keyword>
<keyword evidence="4" id="KW-0687">Ribonucleoprotein</keyword>
<dbReference type="SMART" id="SM00916">
    <property type="entry name" value="L51_S25_CI-B8"/>
    <property type="match status" value="1"/>
</dbReference>
<evidence type="ECO:0000259" key="5">
    <source>
        <dbReference type="SMART" id="SM00916"/>
    </source>
</evidence>
<name>A0A507QTJ5_MONPU</name>
<keyword evidence="7" id="KW-1185">Reference proteome</keyword>
<dbReference type="InterPro" id="IPR036249">
    <property type="entry name" value="Thioredoxin-like_sf"/>
</dbReference>
<accession>A0A507QTJ5</accession>
<sequence>MVNLFKRLRKLRTILHVRIGQGAAILPSITSATKEHSAITRLHLTYAKKIYGGHQGARHFWRNCLPRLKYHNPGVQMTVKQTQDQDGPAALTVYFAGRATDTAMQHSSQIKDTHAPPPEANEKTIVLDLKDHDYKSIWNRLKAATGAQDVAATPEETAELQKWEKMRAQSEKDRARVAAIRQAKKDQEMMLKKARGEVEMLRQL</sequence>
<evidence type="ECO:0000313" key="6">
    <source>
        <dbReference type="EMBL" id="TQB72311.1"/>
    </source>
</evidence>
<keyword evidence="2" id="KW-0689">Ribosomal protein</keyword>
<dbReference type="GO" id="GO:1990904">
    <property type="term" value="C:ribonucleoprotein complex"/>
    <property type="evidence" value="ECO:0007669"/>
    <property type="project" value="UniProtKB-KW"/>
</dbReference>
<evidence type="ECO:0000256" key="1">
    <source>
        <dbReference type="ARBA" id="ARBA00004173"/>
    </source>
</evidence>
<feature type="domain" description="Ribosomal protein/NADH dehydrogenase" evidence="5">
    <location>
        <begin position="49"/>
        <end position="148"/>
    </location>
</feature>
<dbReference type="AlphaFoldDB" id="A0A507QTJ5"/>
<dbReference type="STRING" id="5098.A0A507QTJ5"/>
<dbReference type="InterPro" id="IPR007741">
    <property type="entry name" value="Ribosomal_mL43/mS25/NADH_DH"/>
</dbReference>
<dbReference type="GO" id="GO:0005840">
    <property type="term" value="C:ribosome"/>
    <property type="evidence" value="ECO:0007669"/>
    <property type="project" value="UniProtKB-KW"/>
</dbReference>
<comment type="caution">
    <text evidence="6">The sequence shown here is derived from an EMBL/GenBank/DDBJ whole genome shotgun (WGS) entry which is preliminary data.</text>
</comment>
<dbReference type="PANTHER" id="PTHR13274:SF2">
    <property type="entry name" value="SMALL RIBOSOMAL SUBUNIT PROTEIN MS25"/>
    <property type="match status" value="1"/>
</dbReference>